<dbReference type="SUPFAM" id="SSF53448">
    <property type="entry name" value="Nucleotide-diphospho-sugar transferases"/>
    <property type="match status" value="1"/>
</dbReference>
<dbReference type="Gene3D" id="3.90.550.10">
    <property type="entry name" value="Spore Coat Polysaccharide Biosynthesis Protein SpsA, Chain A"/>
    <property type="match status" value="1"/>
</dbReference>
<gene>
    <name evidence="1" type="ORF">SM124_09425</name>
</gene>
<evidence type="ECO:0000313" key="1">
    <source>
        <dbReference type="EMBL" id="MDZ5471967.1"/>
    </source>
</evidence>
<keyword evidence="1" id="KW-0548">Nucleotidyltransferase</keyword>
<protein>
    <submittedName>
        <fullName evidence="1">Acylneuraminate cytidylyltransferase family protein</fullName>
        <ecNumber evidence="1">2.7.7.-</ecNumber>
    </submittedName>
</protein>
<dbReference type="PANTHER" id="PTHR21485">
    <property type="entry name" value="HAD SUPERFAMILY MEMBERS CMAS AND KDSC"/>
    <property type="match status" value="1"/>
</dbReference>
<dbReference type="EMBL" id="JAXOFX010000004">
    <property type="protein sequence ID" value="MDZ5471967.1"/>
    <property type="molecule type" value="Genomic_DNA"/>
</dbReference>
<dbReference type="Pfam" id="PF02348">
    <property type="entry name" value="CTP_transf_3"/>
    <property type="match status" value="1"/>
</dbReference>
<comment type="caution">
    <text evidence="1">The sequence shown here is derived from an EMBL/GenBank/DDBJ whole genome shotgun (WGS) entry which is preliminary data.</text>
</comment>
<organism evidence="1 2">
    <name type="scientific">Robertmurraya mangrovi</name>
    <dbReference type="NCBI Taxonomy" id="3098077"/>
    <lineage>
        <taxon>Bacteria</taxon>
        <taxon>Bacillati</taxon>
        <taxon>Bacillota</taxon>
        <taxon>Bacilli</taxon>
        <taxon>Bacillales</taxon>
        <taxon>Bacillaceae</taxon>
        <taxon>Robertmurraya</taxon>
    </lineage>
</organism>
<accession>A0ABU5IXZ3</accession>
<keyword evidence="1" id="KW-0808">Transferase</keyword>
<dbReference type="PANTHER" id="PTHR21485:SF6">
    <property type="entry name" value="N-ACYLNEURAMINATE CYTIDYLYLTRANSFERASE-RELATED"/>
    <property type="match status" value="1"/>
</dbReference>
<dbReference type="InterPro" id="IPR050793">
    <property type="entry name" value="CMP-NeuNAc_synthase"/>
</dbReference>
<dbReference type="InterPro" id="IPR003329">
    <property type="entry name" value="Cytidylyl_trans"/>
</dbReference>
<dbReference type="InterPro" id="IPR029044">
    <property type="entry name" value="Nucleotide-diphossugar_trans"/>
</dbReference>
<reference evidence="1 2" key="1">
    <citation type="submission" date="2023-11" db="EMBL/GenBank/DDBJ databases">
        <title>Bacillus jintuensis, isolated from a mudflat on the Beibu Gulf coast.</title>
        <authorList>
            <person name="Li M."/>
        </authorList>
    </citation>
    <scope>NUCLEOTIDE SEQUENCE [LARGE SCALE GENOMIC DNA]</scope>
    <source>
        <strain evidence="1 2">31A1R</strain>
    </source>
</reference>
<sequence length="230" mass="26127">MINEKKVLAVIPARGGSKGVPKKNIKLLNSKPLIAWTIEEARRSQYIDKLIVSSDDDEIIRISEEWGAEAPFKRPLELAQDKTPGMSPVLHAIEKLPGYDYIVLLQPTSPLRLCQDIDGAIELLELSGVDSCVSVTETSIPPQWLYSIDKEGFMESIFNSIDFPFQRQAGQAFYELNGAVYVATMKSILTYKKFLQEKTIPFVMPKNRSVDIDNLEDFHYCEFLLKRHKC</sequence>
<dbReference type="EC" id="2.7.7.-" evidence="1"/>
<name>A0ABU5IXZ3_9BACI</name>
<dbReference type="RefSeq" id="WP_322446255.1">
    <property type="nucleotide sequence ID" value="NZ_JAXOFX010000004.1"/>
</dbReference>
<keyword evidence="2" id="KW-1185">Reference proteome</keyword>
<proteinExistence type="predicted"/>
<dbReference type="GO" id="GO:0016779">
    <property type="term" value="F:nucleotidyltransferase activity"/>
    <property type="evidence" value="ECO:0007669"/>
    <property type="project" value="UniProtKB-KW"/>
</dbReference>
<dbReference type="CDD" id="cd02513">
    <property type="entry name" value="CMP-NeuAc_Synthase"/>
    <property type="match status" value="1"/>
</dbReference>
<evidence type="ECO:0000313" key="2">
    <source>
        <dbReference type="Proteomes" id="UP001290455"/>
    </source>
</evidence>
<dbReference type="Proteomes" id="UP001290455">
    <property type="component" value="Unassembled WGS sequence"/>
</dbReference>